<evidence type="ECO:0000256" key="5">
    <source>
        <dbReference type="ARBA" id="ARBA00023136"/>
    </source>
</evidence>
<feature type="transmembrane region" description="Helical" evidence="6">
    <location>
        <begin position="271"/>
        <end position="293"/>
    </location>
</feature>
<evidence type="ECO:0000256" key="2">
    <source>
        <dbReference type="ARBA" id="ARBA00022448"/>
    </source>
</evidence>
<feature type="transmembrane region" description="Helical" evidence="6">
    <location>
        <begin position="203"/>
        <end position="225"/>
    </location>
</feature>
<accession>A0A2Z3YUK6</accession>
<dbReference type="GO" id="GO:0005886">
    <property type="term" value="C:plasma membrane"/>
    <property type="evidence" value="ECO:0007669"/>
    <property type="project" value="UniProtKB-SubCell"/>
</dbReference>
<keyword evidence="2" id="KW-0813">Transport</keyword>
<evidence type="ECO:0000313" key="8">
    <source>
        <dbReference type="EMBL" id="AWT25727.1"/>
    </source>
</evidence>
<dbReference type="Gene3D" id="1.20.1720.10">
    <property type="entry name" value="Multidrug resistance protein D"/>
    <property type="match status" value="1"/>
</dbReference>
<keyword evidence="4 6" id="KW-1133">Transmembrane helix</keyword>
<sequence length="455" mass="46943">MSSSPSDIGFGPRFAVPVLLGPALNPVNTTMIAVALVPISQATGTPASLAIWLVAGLYVVSAVAQPAMGRIADLFGPKKVYAAGLVLVMVGGLVPAVWESFAGALLARVIIGLGTSTAYPAAMALISDQARRLGRSTPRGILTGLSVSSLATTAVGPVAGGLLVHHFGWQWIFLVNTPAAAVILLLVLVWLPSDSSRESGARVSPDLPGMAVFTVMLVSALVFVLDLDAGLYWLIPVAVLALALFVAWELRTTAPFIDLRMLAHNGALTRTYLRLFLTYTGMYLMVYGFTQWLQDAAGYSADHAGLIQLSTTAMAVICSVLASAAPSVRLPLTAAAAALIPGGLLMLGADTSSSLAYLVVLVGVFGVTQGFASVCNQEVIYSAAPKGQTGSASGLSRTAIMVGAIVASSIIGPVFGQSATDAGMHVLAWTVLVLGCLSLALTVTDPALKVVRSRR</sequence>
<dbReference type="PANTHER" id="PTHR42718">
    <property type="entry name" value="MAJOR FACILITATOR SUPERFAMILY MULTIDRUG TRANSPORTER MFSC"/>
    <property type="match status" value="1"/>
</dbReference>
<evidence type="ECO:0000313" key="9">
    <source>
        <dbReference type="Proteomes" id="UP000247696"/>
    </source>
</evidence>
<evidence type="ECO:0000256" key="3">
    <source>
        <dbReference type="ARBA" id="ARBA00022692"/>
    </source>
</evidence>
<feature type="transmembrane region" description="Helical" evidence="6">
    <location>
        <begin position="231"/>
        <end position="250"/>
    </location>
</feature>
<protein>
    <submittedName>
        <fullName evidence="8">Putative multidrug resistance protein EmrY</fullName>
    </submittedName>
</protein>
<proteinExistence type="predicted"/>
<dbReference type="InterPro" id="IPR011701">
    <property type="entry name" value="MFS"/>
</dbReference>
<feature type="transmembrane region" description="Helical" evidence="6">
    <location>
        <begin position="395"/>
        <end position="415"/>
    </location>
</feature>
<feature type="transmembrane region" description="Helical" evidence="6">
    <location>
        <begin position="169"/>
        <end position="191"/>
    </location>
</feature>
<evidence type="ECO:0000256" key="1">
    <source>
        <dbReference type="ARBA" id="ARBA00004651"/>
    </source>
</evidence>
<feature type="transmembrane region" description="Helical" evidence="6">
    <location>
        <begin position="104"/>
        <end position="127"/>
    </location>
</feature>
<dbReference type="Proteomes" id="UP000247696">
    <property type="component" value="Chromosome"/>
</dbReference>
<feature type="transmembrane region" description="Helical" evidence="6">
    <location>
        <begin position="305"/>
        <end position="325"/>
    </location>
</feature>
<dbReference type="PANTHER" id="PTHR42718:SF9">
    <property type="entry name" value="MAJOR FACILITATOR SUPERFAMILY MULTIDRUG TRANSPORTER MFSC"/>
    <property type="match status" value="1"/>
</dbReference>
<dbReference type="InterPro" id="IPR036259">
    <property type="entry name" value="MFS_trans_sf"/>
</dbReference>
<gene>
    <name evidence="8" type="primary">emrY</name>
    <name evidence="8" type="ORF">Csp1_09210</name>
</gene>
<name>A0A2Z3YUK6_9CORY</name>
<feature type="domain" description="Major facilitator superfamily (MFS) profile" evidence="7">
    <location>
        <begin position="14"/>
        <end position="447"/>
    </location>
</feature>
<dbReference type="AlphaFoldDB" id="A0A2Z3YUK6"/>
<dbReference type="OrthoDB" id="3281800at2"/>
<feature type="transmembrane region" description="Helical" evidence="6">
    <location>
        <begin position="332"/>
        <end position="349"/>
    </location>
</feature>
<dbReference type="Gene3D" id="1.20.1250.20">
    <property type="entry name" value="MFS general substrate transporter like domains"/>
    <property type="match status" value="1"/>
</dbReference>
<feature type="transmembrane region" description="Helical" evidence="6">
    <location>
        <begin position="49"/>
        <end position="68"/>
    </location>
</feature>
<reference evidence="9" key="1">
    <citation type="submission" date="2017-11" db="EMBL/GenBank/DDBJ databases">
        <title>Otitis media/interna in a cat caused by the recently described species Corynebacterium provencense.</title>
        <authorList>
            <person name="Kittl S."/>
            <person name="Brodard I."/>
            <person name="Rychener L."/>
            <person name="Jores J."/>
            <person name="Roosje P."/>
            <person name="Gobeli Brawand S."/>
        </authorList>
    </citation>
    <scope>NUCLEOTIDE SEQUENCE [LARGE SCALE GENOMIC DNA]</scope>
    <source>
        <strain evidence="9">17KM38</strain>
    </source>
</reference>
<organism evidence="8 9">
    <name type="scientific">Corynebacterium provencense</name>
    <dbReference type="NCBI Taxonomy" id="1737425"/>
    <lineage>
        <taxon>Bacteria</taxon>
        <taxon>Bacillati</taxon>
        <taxon>Actinomycetota</taxon>
        <taxon>Actinomycetes</taxon>
        <taxon>Mycobacteriales</taxon>
        <taxon>Corynebacteriaceae</taxon>
        <taxon>Corynebacterium</taxon>
    </lineage>
</organism>
<keyword evidence="5 6" id="KW-0472">Membrane</keyword>
<comment type="subcellular location">
    <subcellularLocation>
        <location evidence="1">Cell membrane</location>
        <topology evidence="1">Multi-pass membrane protein</topology>
    </subcellularLocation>
</comment>
<dbReference type="Pfam" id="PF07690">
    <property type="entry name" value="MFS_1"/>
    <property type="match status" value="1"/>
</dbReference>
<keyword evidence="9" id="KW-1185">Reference proteome</keyword>
<dbReference type="RefSeq" id="WP_110481189.1">
    <property type="nucleotide sequence ID" value="NZ_CP024988.1"/>
</dbReference>
<dbReference type="EMBL" id="CP024988">
    <property type="protein sequence ID" value="AWT25727.1"/>
    <property type="molecule type" value="Genomic_DNA"/>
</dbReference>
<feature type="transmembrane region" description="Helical" evidence="6">
    <location>
        <begin position="427"/>
        <end position="448"/>
    </location>
</feature>
<feature type="transmembrane region" description="Helical" evidence="6">
    <location>
        <begin position="355"/>
        <end position="374"/>
    </location>
</feature>
<keyword evidence="3 6" id="KW-0812">Transmembrane</keyword>
<dbReference type="GO" id="GO:0022857">
    <property type="term" value="F:transmembrane transporter activity"/>
    <property type="evidence" value="ECO:0007669"/>
    <property type="project" value="InterPro"/>
</dbReference>
<evidence type="ECO:0000256" key="4">
    <source>
        <dbReference type="ARBA" id="ARBA00022989"/>
    </source>
</evidence>
<dbReference type="PROSITE" id="PS50850">
    <property type="entry name" value="MFS"/>
    <property type="match status" value="1"/>
</dbReference>
<dbReference type="STRING" id="1737425.GCA_900049755_00367"/>
<feature type="transmembrane region" description="Helical" evidence="6">
    <location>
        <begin position="80"/>
        <end position="98"/>
    </location>
</feature>
<evidence type="ECO:0000256" key="6">
    <source>
        <dbReference type="SAM" id="Phobius"/>
    </source>
</evidence>
<dbReference type="InterPro" id="IPR020846">
    <property type="entry name" value="MFS_dom"/>
</dbReference>
<evidence type="ECO:0000259" key="7">
    <source>
        <dbReference type="PROSITE" id="PS50850"/>
    </source>
</evidence>
<dbReference type="SUPFAM" id="SSF103473">
    <property type="entry name" value="MFS general substrate transporter"/>
    <property type="match status" value="1"/>
</dbReference>
<dbReference type="KEGG" id="cpre:Csp1_09210"/>